<dbReference type="AlphaFoldDB" id="A0A2P5CQ92"/>
<name>A0A2P5CQ92_PARAD</name>
<proteinExistence type="predicted"/>
<protein>
    <submittedName>
        <fullName evidence="1">Uncharacterized protein</fullName>
    </submittedName>
</protein>
<dbReference type="Proteomes" id="UP000237105">
    <property type="component" value="Unassembled WGS sequence"/>
</dbReference>
<keyword evidence="2" id="KW-1185">Reference proteome</keyword>
<organism evidence="1 2">
    <name type="scientific">Parasponia andersonii</name>
    <name type="common">Sponia andersonii</name>
    <dbReference type="NCBI Taxonomy" id="3476"/>
    <lineage>
        <taxon>Eukaryota</taxon>
        <taxon>Viridiplantae</taxon>
        <taxon>Streptophyta</taxon>
        <taxon>Embryophyta</taxon>
        <taxon>Tracheophyta</taxon>
        <taxon>Spermatophyta</taxon>
        <taxon>Magnoliopsida</taxon>
        <taxon>eudicotyledons</taxon>
        <taxon>Gunneridae</taxon>
        <taxon>Pentapetalae</taxon>
        <taxon>rosids</taxon>
        <taxon>fabids</taxon>
        <taxon>Rosales</taxon>
        <taxon>Cannabaceae</taxon>
        <taxon>Parasponia</taxon>
    </lineage>
</organism>
<gene>
    <name evidence="1" type="ORF">PanWU01x14_133180</name>
</gene>
<sequence>MIMLDSCMSVQANNYKFSPHEICSHHPHISGYYPEMPTQYELNPGLVKMRGQDFTTSVLVGDYRSSDLEDISQFHTPVEDEEINDEANIGASCDAASIHVVESSN</sequence>
<dbReference type="OrthoDB" id="10376363at2759"/>
<accession>A0A2P5CQ92</accession>
<comment type="caution">
    <text evidence="1">The sequence shown here is derived from an EMBL/GenBank/DDBJ whole genome shotgun (WGS) entry which is preliminary data.</text>
</comment>
<evidence type="ECO:0000313" key="1">
    <source>
        <dbReference type="EMBL" id="PON63224.1"/>
    </source>
</evidence>
<dbReference type="EMBL" id="JXTB01000106">
    <property type="protein sequence ID" value="PON63224.1"/>
    <property type="molecule type" value="Genomic_DNA"/>
</dbReference>
<evidence type="ECO:0000313" key="2">
    <source>
        <dbReference type="Proteomes" id="UP000237105"/>
    </source>
</evidence>
<reference evidence="2" key="1">
    <citation type="submission" date="2016-06" db="EMBL/GenBank/DDBJ databases">
        <title>Parallel loss of symbiosis genes in relatives of nitrogen-fixing non-legume Parasponia.</title>
        <authorList>
            <person name="Van Velzen R."/>
            <person name="Holmer R."/>
            <person name="Bu F."/>
            <person name="Rutten L."/>
            <person name="Van Zeijl A."/>
            <person name="Liu W."/>
            <person name="Santuari L."/>
            <person name="Cao Q."/>
            <person name="Sharma T."/>
            <person name="Shen D."/>
            <person name="Roswanjaya Y."/>
            <person name="Wardhani T."/>
            <person name="Kalhor M.S."/>
            <person name="Jansen J."/>
            <person name="Van den Hoogen J."/>
            <person name="Gungor B."/>
            <person name="Hartog M."/>
            <person name="Hontelez J."/>
            <person name="Verver J."/>
            <person name="Yang W.-C."/>
            <person name="Schijlen E."/>
            <person name="Repin R."/>
            <person name="Schilthuizen M."/>
            <person name="Schranz E."/>
            <person name="Heidstra R."/>
            <person name="Miyata K."/>
            <person name="Fedorova E."/>
            <person name="Kohlen W."/>
            <person name="Bisseling T."/>
            <person name="Smit S."/>
            <person name="Geurts R."/>
        </authorList>
    </citation>
    <scope>NUCLEOTIDE SEQUENCE [LARGE SCALE GENOMIC DNA]</scope>
    <source>
        <strain evidence="2">cv. WU1-14</strain>
    </source>
</reference>